<evidence type="ECO:0000313" key="7">
    <source>
        <dbReference type="Proteomes" id="UP001596302"/>
    </source>
</evidence>
<accession>A0ABW1J4B0</accession>
<feature type="DNA-binding region" description="H-T-H motif" evidence="4">
    <location>
        <begin position="44"/>
        <end position="63"/>
    </location>
</feature>
<evidence type="ECO:0000259" key="5">
    <source>
        <dbReference type="PROSITE" id="PS50977"/>
    </source>
</evidence>
<dbReference type="PANTHER" id="PTHR30055:SF151">
    <property type="entry name" value="TRANSCRIPTIONAL REGULATORY PROTEIN"/>
    <property type="match status" value="1"/>
</dbReference>
<dbReference type="PANTHER" id="PTHR30055">
    <property type="entry name" value="HTH-TYPE TRANSCRIPTIONAL REGULATOR RUTR"/>
    <property type="match status" value="1"/>
</dbReference>
<dbReference type="InterPro" id="IPR004111">
    <property type="entry name" value="Repressor_TetR_C"/>
</dbReference>
<keyword evidence="7" id="KW-1185">Reference proteome</keyword>
<dbReference type="InterPro" id="IPR036271">
    <property type="entry name" value="Tet_transcr_reg_TetR-rel_C_sf"/>
</dbReference>
<proteinExistence type="predicted"/>
<dbReference type="SUPFAM" id="SSF46689">
    <property type="entry name" value="Homeodomain-like"/>
    <property type="match status" value="1"/>
</dbReference>
<dbReference type="RefSeq" id="WP_379585274.1">
    <property type="nucleotide sequence ID" value="NZ_JBHSQW010000028.1"/>
</dbReference>
<dbReference type="EMBL" id="JBHSQW010000028">
    <property type="protein sequence ID" value="MFC5995250.1"/>
    <property type="molecule type" value="Genomic_DNA"/>
</dbReference>
<dbReference type="Gene3D" id="1.10.357.10">
    <property type="entry name" value="Tetracycline Repressor, domain 2"/>
    <property type="match status" value="1"/>
</dbReference>
<organism evidence="6 7">
    <name type="scientific">Pseudonocardia hispaniensis</name>
    <dbReference type="NCBI Taxonomy" id="904933"/>
    <lineage>
        <taxon>Bacteria</taxon>
        <taxon>Bacillati</taxon>
        <taxon>Actinomycetota</taxon>
        <taxon>Actinomycetes</taxon>
        <taxon>Pseudonocardiales</taxon>
        <taxon>Pseudonocardiaceae</taxon>
        <taxon>Pseudonocardia</taxon>
    </lineage>
</organism>
<dbReference type="Proteomes" id="UP001596302">
    <property type="component" value="Unassembled WGS sequence"/>
</dbReference>
<dbReference type="Pfam" id="PF02909">
    <property type="entry name" value="TetR_C_1"/>
    <property type="match status" value="1"/>
</dbReference>
<dbReference type="PROSITE" id="PS50977">
    <property type="entry name" value="HTH_TETR_2"/>
    <property type="match status" value="1"/>
</dbReference>
<reference evidence="7" key="1">
    <citation type="journal article" date="2019" name="Int. J. Syst. Evol. Microbiol.">
        <title>The Global Catalogue of Microorganisms (GCM) 10K type strain sequencing project: providing services to taxonomists for standard genome sequencing and annotation.</title>
        <authorList>
            <consortium name="The Broad Institute Genomics Platform"/>
            <consortium name="The Broad Institute Genome Sequencing Center for Infectious Disease"/>
            <person name="Wu L."/>
            <person name="Ma J."/>
        </authorList>
    </citation>
    <scope>NUCLEOTIDE SEQUENCE [LARGE SCALE GENOMIC DNA]</scope>
    <source>
        <strain evidence="7">CCM 8391</strain>
    </source>
</reference>
<evidence type="ECO:0000256" key="3">
    <source>
        <dbReference type="ARBA" id="ARBA00023163"/>
    </source>
</evidence>
<evidence type="ECO:0000256" key="1">
    <source>
        <dbReference type="ARBA" id="ARBA00023015"/>
    </source>
</evidence>
<gene>
    <name evidence="6" type="ORF">ACFQE5_13615</name>
</gene>
<evidence type="ECO:0000256" key="4">
    <source>
        <dbReference type="PROSITE-ProRule" id="PRU00335"/>
    </source>
</evidence>
<evidence type="ECO:0000313" key="6">
    <source>
        <dbReference type="EMBL" id="MFC5995250.1"/>
    </source>
</evidence>
<evidence type="ECO:0000256" key="2">
    <source>
        <dbReference type="ARBA" id="ARBA00023125"/>
    </source>
</evidence>
<protein>
    <submittedName>
        <fullName evidence="6">TetR/AcrR family transcriptional regulator</fullName>
    </submittedName>
</protein>
<feature type="domain" description="HTH tetR-type" evidence="5">
    <location>
        <begin position="21"/>
        <end position="81"/>
    </location>
</feature>
<dbReference type="Pfam" id="PF00440">
    <property type="entry name" value="TetR_N"/>
    <property type="match status" value="1"/>
</dbReference>
<name>A0ABW1J4B0_9PSEU</name>
<dbReference type="SUPFAM" id="SSF48498">
    <property type="entry name" value="Tetracyclin repressor-like, C-terminal domain"/>
    <property type="match status" value="1"/>
</dbReference>
<comment type="caution">
    <text evidence="6">The sequence shown here is derived from an EMBL/GenBank/DDBJ whole genome shotgun (WGS) entry which is preliminary data.</text>
</comment>
<dbReference type="InterPro" id="IPR050109">
    <property type="entry name" value="HTH-type_TetR-like_transc_reg"/>
</dbReference>
<sequence length="225" mass="24429">MRTVVEVRAGRGSPMRKGRGRLDRPTIVAAAIAVARTEGLSAVTMRRIADELGCGPMSLYRHVADRDALVLEMLDVVAAGIEVPPPVTEPRAELVAVLTAVHAALAVEHWAVLPLVIERLASPRILPLVERVFVALARAGVAGRDVVAVNQLLWQFVYGELLWTHHDRPATFARQMVHNASSEQYPALAAAVRDLPDVVTDHFDQNLRRLLDGVLPGSVTASRDA</sequence>
<dbReference type="InterPro" id="IPR001647">
    <property type="entry name" value="HTH_TetR"/>
</dbReference>
<keyword evidence="1" id="KW-0805">Transcription regulation</keyword>
<keyword evidence="2 4" id="KW-0238">DNA-binding</keyword>
<keyword evidence="3" id="KW-0804">Transcription</keyword>
<dbReference type="InterPro" id="IPR009057">
    <property type="entry name" value="Homeodomain-like_sf"/>
</dbReference>